<evidence type="ECO:0000313" key="4">
    <source>
        <dbReference type="Proteomes" id="UP000309747"/>
    </source>
</evidence>
<proteinExistence type="predicted"/>
<dbReference type="OrthoDB" id="9815441at2"/>
<dbReference type="SUPFAM" id="SSF53474">
    <property type="entry name" value="alpha/beta-Hydrolases"/>
    <property type="match status" value="1"/>
</dbReference>
<comment type="caution">
    <text evidence="3">The sequence shown here is derived from an EMBL/GenBank/DDBJ whole genome shotgun (WGS) entry which is preliminary data.</text>
</comment>
<feature type="domain" description="AB hydrolase-1" evidence="2">
    <location>
        <begin position="74"/>
        <end position="312"/>
    </location>
</feature>
<dbReference type="RefSeq" id="WP_136886318.1">
    <property type="nucleotide sequence ID" value="NZ_SUNI01000011.1"/>
</dbReference>
<organism evidence="3 4">
    <name type="scientific">Paracoccus gahaiensis</name>
    <dbReference type="NCBI Taxonomy" id="1706839"/>
    <lineage>
        <taxon>Bacteria</taxon>
        <taxon>Pseudomonadati</taxon>
        <taxon>Pseudomonadota</taxon>
        <taxon>Alphaproteobacteria</taxon>
        <taxon>Rhodobacterales</taxon>
        <taxon>Paracoccaceae</taxon>
        <taxon>Paracoccus</taxon>
    </lineage>
</organism>
<dbReference type="InterPro" id="IPR000639">
    <property type="entry name" value="Epox_hydrolase-like"/>
</dbReference>
<keyword evidence="4" id="KW-1185">Reference proteome</keyword>
<evidence type="ECO:0000313" key="3">
    <source>
        <dbReference type="EMBL" id="TJZ91213.1"/>
    </source>
</evidence>
<reference evidence="3 4" key="1">
    <citation type="submission" date="2019-04" db="EMBL/GenBank/DDBJ databases">
        <authorList>
            <person name="Li J."/>
        </authorList>
    </citation>
    <scope>NUCLEOTIDE SEQUENCE [LARGE SCALE GENOMIC DNA]</scope>
    <source>
        <strain evidence="3 4">KCTC 42687</strain>
    </source>
</reference>
<evidence type="ECO:0000259" key="2">
    <source>
        <dbReference type="Pfam" id="PF00561"/>
    </source>
</evidence>
<gene>
    <name evidence="3" type="ORF">FA743_11830</name>
</gene>
<dbReference type="PRINTS" id="PR00412">
    <property type="entry name" value="EPOXHYDRLASE"/>
</dbReference>
<dbReference type="Gene3D" id="3.40.50.1820">
    <property type="entry name" value="alpha/beta hydrolase"/>
    <property type="match status" value="1"/>
</dbReference>
<dbReference type="AlphaFoldDB" id="A0A4U0R7Z6"/>
<sequence>MTRHLPPTAAPDRHSPPGPRWGARRLAAIAAVLTVSALVNHCLARRAEAQNPPTGRFLDVDGVRLHYVEVGDGPTLVLLHGNGSMIADFVSSGLVGLAARTHRVIVFDRPGYGHSTRPRGRVWSADAQADLVSAALGQMGVTGAVVLGHSWGASVAVALALRHPGIVRGLVLASGYYYPTPRLDMLLMAGPAVPVLGDILRHAVAPLTSRLVWPLLLRKIFGPAPVPAKFGGFPMEMVVRPSQLHASAAESALLIPMVAATVARYPTLTMPVVIVAGSEDRLIDPDAQSGRLHDAIPHSSYHPVPGSGHMVHQTDAAAVMRAITEAFARAKA</sequence>
<dbReference type="InterPro" id="IPR029058">
    <property type="entry name" value="AB_hydrolase_fold"/>
</dbReference>
<dbReference type="Proteomes" id="UP000309747">
    <property type="component" value="Unassembled WGS sequence"/>
</dbReference>
<evidence type="ECO:0000256" key="1">
    <source>
        <dbReference type="SAM" id="MobiDB-lite"/>
    </source>
</evidence>
<dbReference type="InterPro" id="IPR000073">
    <property type="entry name" value="AB_hydrolase_1"/>
</dbReference>
<dbReference type="InterPro" id="IPR050266">
    <property type="entry name" value="AB_hydrolase_sf"/>
</dbReference>
<name>A0A4U0R7Z6_9RHOB</name>
<protein>
    <submittedName>
        <fullName evidence="3">Alpha/beta hydrolase</fullName>
    </submittedName>
</protein>
<dbReference type="GO" id="GO:0016787">
    <property type="term" value="F:hydrolase activity"/>
    <property type="evidence" value="ECO:0007669"/>
    <property type="project" value="UniProtKB-KW"/>
</dbReference>
<keyword evidence="3" id="KW-0378">Hydrolase</keyword>
<dbReference type="EMBL" id="SUNI01000011">
    <property type="protein sequence ID" value="TJZ91213.1"/>
    <property type="molecule type" value="Genomic_DNA"/>
</dbReference>
<dbReference type="PANTHER" id="PTHR43798">
    <property type="entry name" value="MONOACYLGLYCEROL LIPASE"/>
    <property type="match status" value="1"/>
</dbReference>
<dbReference type="PRINTS" id="PR00111">
    <property type="entry name" value="ABHYDROLASE"/>
</dbReference>
<feature type="region of interest" description="Disordered" evidence="1">
    <location>
        <begin position="1"/>
        <end position="21"/>
    </location>
</feature>
<accession>A0A4U0R7Z6</accession>
<dbReference type="Pfam" id="PF00561">
    <property type="entry name" value="Abhydrolase_1"/>
    <property type="match status" value="1"/>
</dbReference>